<dbReference type="Gene3D" id="2.60.40.10">
    <property type="entry name" value="Immunoglobulins"/>
    <property type="match status" value="2"/>
</dbReference>
<dbReference type="InterPro" id="IPR048052">
    <property type="entry name" value="FM1-like"/>
</dbReference>
<feature type="domain" description="Gram-positive pilin subunit D1 N-terminal" evidence="4">
    <location>
        <begin position="43"/>
        <end position="202"/>
    </location>
</feature>
<keyword evidence="7" id="KW-1185">Reference proteome</keyword>
<dbReference type="Proteomes" id="UP000571183">
    <property type="component" value="Unassembled WGS sequence"/>
</dbReference>
<dbReference type="InterPro" id="IPR032364">
    <property type="entry name" value="GramPos_pilinD1_N"/>
</dbReference>
<feature type="compositionally biased region" description="Polar residues" evidence="1">
    <location>
        <begin position="53"/>
        <end position="69"/>
    </location>
</feature>
<keyword evidence="2" id="KW-1133">Transmembrane helix</keyword>
<evidence type="ECO:0000313" key="6">
    <source>
        <dbReference type="EMBL" id="MBB4071246.1"/>
    </source>
</evidence>
<sequence length="545" mass="56645">MGSKAFRTKLTRVLAVALAATLVPVAAPAFAQTGPGNINPGATGSITVHKLSEPSTPGTAGTSLQSTPDASARQLNGVEFEIKKIDGMDLTSAAGWQKLTEVTALINATDNAKKADAALTEKGHSLSAVGGDNNGKKVTAGDGSVTFANLPVGAYLVTEGDDTGNNGIISKTDPFIVTVPFPTTDGGANGWNYDVHVYPKNTVSLVEKVVDESAAVKLGDTLRWYVSFTIPGQLDITSFKFSDKIDTMTNFSGLKAAIVPADTPKAQFATAFASGETVQLPNVNKTGLETNGSPTSDSVPGSIDVTLNGAAAEKLKQHRNKKLIFEVSVTVERVTGNGQIKNAGSGNEAWAQGEFNQNGKALVPAGEGAPGTSNWGTVDLKTISDLKDKAALNNATFKVYSDAEAAKRAIAGNPQGDDTVLAEVTTDTQGQASFSLRNGTYYLAHTGVPAGFQQLAAPIKVDVEGVRTLTHYPNLDNNNGAVKVDNAEWVITLNARTPGDDATSLLPNLPITGGFGQLLLALAGTTVLAIAVVTFVAASRRRKQH</sequence>
<feature type="signal peptide" evidence="3">
    <location>
        <begin position="1"/>
        <end position="31"/>
    </location>
</feature>
<feature type="domain" description="SpaA-like prealbumin fold" evidence="5">
    <location>
        <begin position="385"/>
        <end position="464"/>
    </location>
</feature>
<feature type="compositionally biased region" description="Polar residues" evidence="1">
    <location>
        <begin position="37"/>
        <end position="46"/>
    </location>
</feature>
<feature type="chain" id="PRO_5032759694" description="Isopeptide-forming domain-containing fimbrial protein" evidence="3">
    <location>
        <begin position="32"/>
        <end position="545"/>
    </location>
</feature>
<dbReference type="NCBIfam" id="NF033902">
    <property type="entry name" value="iso_D2_wall_anc"/>
    <property type="match status" value="1"/>
</dbReference>
<protein>
    <recommendedName>
        <fullName evidence="8">Isopeptide-forming domain-containing fimbrial protein</fullName>
    </recommendedName>
</protein>
<evidence type="ECO:0000259" key="4">
    <source>
        <dbReference type="Pfam" id="PF16555"/>
    </source>
</evidence>
<keyword evidence="2" id="KW-0472">Membrane</keyword>
<evidence type="ECO:0000256" key="2">
    <source>
        <dbReference type="SAM" id="Phobius"/>
    </source>
</evidence>
<dbReference type="AlphaFoldDB" id="A0A840DPX1"/>
<dbReference type="EMBL" id="JACIFD010000004">
    <property type="protein sequence ID" value="MBB4071246.1"/>
    <property type="molecule type" value="Genomic_DNA"/>
</dbReference>
<feature type="transmembrane region" description="Helical" evidence="2">
    <location>
        <begin position="518"/>
        <end position="538"/>
    </location>
</feature>
<dbReference type="RefSeq" id="WP_183304372.1">
    <property type="nucleotide sequence ID" value="NZ_JACIFD010000004.1"/>
</dbReference>
<dbReference type="InterPro" id="IPR013783">
    <property type="entry name" value="Ig-like_fold"/>
</dbReference>
<dbReference type="Gene3D" id="2.60.40.740">
    <property type="match status" value="1"/>
</dbReference>
<reference evidence="6" key="1">
    <citation type="submission" date="2020-08" db="EMBL/GenBank/DDBJ databases">
        <title>Sequencing the genomes of 1000 actinobacteria strains.</title>
        <authorList>
            <person name="Klenk H.-P."/>
        </authorList>
    </citation>
    <scope>NUCLEOTIDE SEQUENCE [LARGE SCALE GENOMIC DNA]</scope>
    <source>
        <strain evidence="6">DSM 27064</strain>
    </source>
</reference>
<keyword evidence="2" id="KW-0812">Transmembrane</keyword>
<proteinExistence type="predicted"/>
<name>A0A840DPX1_9MICO</name>
<comment type="caution">
    <text evidence="6">The sequence shown here is derived from an EMBL/GenBank/DDBJ whole genome shotgun (WGS) entry which is preliminary data.</text>
</comment>
<dbReference type="InterPro" id="IPR041033">
    <property type="entry name" value="SpaA_PFL_dom_1"/>
</dbReference>
<evidence type="ECO:0008006" key="8">
    <source>
        <dbReference type="Google" id="ProtNLM"/>
    </source>
</evidence>
<dbReference type="GO" id="GO:0005975">
    <property type="term" value="P:carbohydrate metabolic process"/>
    <property type="evidence" value="ECO:0007669"/>
    <property type="project" value="UniProtKB-ARBA"/>
</dbReference>
<gene>
    <name evidence="6" type="ORF">F5897_000538</name>
</gene>
<evidence type="ECO:0000313" key="7">
    <source>
        <dbReference type="Proteomes" id="UP000571183"/>
    </source>
</evidence>
<feature type="region of interest" description="Disordered" evidence="1">
    <location>
        <begin position="37"/>
        <end position="71"/>
    </location>
</feature>
<organism evidence="6 7">
    <name type="scientific">Canibacter oris</name>
    <dbReference type="NCBI Taxonomy" id="1365628"/>
    <lineage>
        <taxon>Bacteria</taxon>
        <taxon>Bacillati</taxon>
        <taxon>Actinomycetota</taxon>
        <taxon>Actinomycetes</taxon>
        <taxon>Micrococcales</taxon>
        <taxon>Microbacteriaceae</taxon>
        <taxon>Canibacter</taxon>
    </lineage>
</organism>
<evidence type="ECO:0000256" key="3">
    <source>
        <dbReference type="SAM" id="SignalP"/>
    </source>
</evidence>
<dbReference type="Pfam" id="PF17802">
    <property type="entry name" value="SpaA"/>
    <property type="match status" value="1"/>
</dbReference>
<accession>A0A840DPX1</accession>
<dbReference type="Pfam" id="PF16555">
    <property type="entry name" value="GramPos_pilinD1"/>
    <property type="match status" value="1"/>
</dbReference>
<keyword evidence="3" id="KW-0732">Signal</keyword>
<evidence type="ECO:0000256" key="1">
    <source>
        <dbReference type="SAM" id="MobiDB-lite"/>
    </source>
</evidence>
<evidence type="ECO:0000259" key="5">
    <source>
        <dbReference type="Pfam" id="PF17802"/>
    </source>
</evidence>